<dbReference type="AlphaFoldDB" id="A0A256GJA2"/>
<sequence length="38" mass="3962">MHSRNVGHCSQASISLLNAAPPARAGQAAFPIVLMSRT</sequence>
<name>A0A256GJA2_9HYPH</name>
<dbReference type="EMBL" id="NNRM01000017">
    <property type="protein sequence ID" value="OYR27237.1"/>
    <property type="molecule type" value="Genomic_DNA"/>
</dbReference>
<comment type="caution">
    <text evidence="1">The sequence shown here is derived from an EMBL/GenBank/DDBJ whole genome shotgun (WGS) entry which is preliminary data.</text>
</comment>
<organism evidence="1 2">
    <name type="scientific">Brucella pseudogrignonensis</name>
    <dbReference type="NCBI Taxonomy" id="419475"/>
    <lineage>
        <taxon>Bacteria</taxon>
        <taxon>Pseudomonadati</taxon>
        <taxon>Pseudomonadota</taxon>
        <taxon>Alphaproteobacteria</taxon>
        <taxon>Hyphomicrobiales</taxon>
        <taxon>Brucellaceae</taxon>
        <taxon>Brucella/Ochrobactrum group</taxon>
        <taxon>Brucella</taxon>
    </lineage>
</organism>
<gene>
    <name evidence="1" type="ORF">CEV34_1896</name>
</gene>
<keyword evidence="2" id="KW-1185">Reference proteome</keyword>
<accession>A0A256GJA2</accession>
<evidence type="ECO:0000313" key="1">
    <source>
        <dbReference type="EMBL" id="OYR27237.1"/>
    </source>
</evidence>
<evidence type="ECO:0000313" key="2">
    <source>
        <dbReference type="Proteomes" id="UP000216188"/>
    </source>
</evidence>
<proteinExistence type="predicted"/>
<protein>
    <submittedName>
        <fullName evidence="1">Uncharacterized protein</fullName>
    </submittedName>
</protein>
<dbReference type="Proteomes" id="UP000216188">
    <property type="component" value="Unassembled WGS sequence"/>
</dbReference>
<reference evidence="1 2" key="1">
    <citation type="submission" date="2017-07" db="EMBL/GenBank/DDBJ databases">
        <title>Phylogenetic study on the rhizospheric bacterium Ochrobactrum sp. A44.</title>
        <authorList>
            <person name="Krzyzanowska D.M."/>
            <person name="Ossowicki A."/>
            <person name="Rajewska M."/>
            <person name="Maciag T."/>
            <person name="Kaczynski Z."/>
            <person name="Czerwicka M."/>
            <person name="Jafra S."/>
        </authorList>
    </citation>
    <scope>NUCLEOTIDE SEQUENCE [LARGE SCALE GENOMIC DNA]</scope>
    <source>
        <strain evidence="1 2">CCUG 30717</strain>
    </source>
</reference>